<dbReference type="OrthoDB" id="9796421at2"/>
<dbReference type="InterPro" id="IPR051459">
    <property type="entry name" value="Cytochrome_c-type_DH"/>
</dbReference>
<evidence type="ECO:0000256" key="2">
    <source>
        <dbReference type="ARBA" id="ARBA00022723"/>
    </source>
</evidence>
<evidence type="ECO:0000259" key="7">
    <source>
        <dbReference type="PROSITE" id="PS51007"/>
    </source>
</evidence>
<sequence length="119" mass="12177">MVRTAMRAVTFAWTGFVASAPGLADVAVEQGRAVYDQTCAVCHGPDGAGGMPGVPDFNDPAGPLSKPDAVLLKSTIEGSTSPGSPMAMPPKGGNPALTESEIMAVLAYIRSRFGAAQRK</sequence>
<protein>
    <submittedName>
        <fullName evidence="8">Cytochrome C</fullName>
    </submittedName>
</protein>
<evidence type="ECO:0000256" key="3">
    <source>
        <dbReference type="ARBA" id="ARBA00023004"/>
    </source>
</evidence>
<dbReference type="GO" id="GO:0020037">
    <property type="term" value="F:heme binding"/>
    <property type="evidence" value="ECO:0007669"/>
    <property type="project" value="InterPro"/>
</dbReference>
<evidence type="ECO:0000313" key="9">
    <source>
        <dbReference type="Proteomes" id="UP000218899"/>
    </source>
</evidence>
<dbReference type="AlphaFoldDB" id="A0A1B4VGA4"/>
<evidence type="ECO:0000256" key="1">
    <source>
        <dbReference type="ARBA" id="ARBA00022617"/>
    </source>
</evidence>
<dbReference type="EMBL" id="AP014936">
    <property type="protein sequence ID" value="BAU49827.1"/>
    <property type="molecule type" value="Genomic_DNA"/>
</dbReference>
<keyword evidence="2 4" id="KW-0479">Metal-binding</keyword>
<evidence type="ECO:0000256" key="4">
    <source>
        <dbReference type="PROSITE-ProRule" id="PRU00433"/>
    </source>
</evidence>
<keyword evidence="6" id="KW-0732">Signal</keyword>
<keyword evidence="9" id="KW-1185">Reference proteome</keyword>
<dbReference type="PANTHER" id="PTHR35008">
    <property type="entry name" value="BLL4482 PROTEIN-RELATED"/>
    <property type="match status" value="1"/>
</dbReference>
<organism evidence="8 9">
    <name type="scientific">Sulfurifustis variabilis</name>
    <dbReference type="NCBI Taxonomy" id="1675686"/>
    <lineage>
        <taxon>Bacteria</taxon>
        <taxon>Pseudomonadati</taxon>
        <taxon>Pseudomonadota</taxon>
        <taxon>Gammaproteobacteria</taxon>
        <taxon>Acidiferrobacterales</taxon>
        <taxon>Acidiferrobacteraceae</taxon>
        <taxon>Sulfurifustis</taxon>
    </lineage>
</organism>
<evidence type="ECO:0000313" key="8">
    <source>
        <dbReference type="EMBL" id="BAU49827.1"/>
    </source>
</evidence>
<dbReference type="Gene3D" id="1.10.760.10">
    <property type="entry name" value="Cytochrome c-like domain"/>
    <property type="match status" value="1"/>
</dbReference>
<dbReference type="RefSeq" id="WP_096462183.1">
    <property type="nucleotide sequence ID" value="NZ_AP014936.1"/>
</dbReference>
<dbReference type="GO" id="GO:0009055">
    <property type="term" value="F:electron transfer activity"/>
    <property type="evidence" value="ECO:0007669"/>
    <property type="project" value="InterPro"/>
</dbReference>
<keyword evidence="1 4" id="KW-0349">Heme</keyword>
<dbReference type="PANTHER" id="PTHR35008:SF8">
    <property type="entry name" value="ALCOHOL DEHYDROGENASE CYTOCHROME C SUBUNIT"/>
    <property type="match status" value="1"/>
</dbReference>
<proteinExistence type="predicted"/>
<gene>
    <name evidence="8" type="ORF">SVA_3279</name>
</gene>
<feature type="chain" id="PRO_5008571395" evidence="6">
    <location>
        <begin position="25"/>
        <end position="119"/>
    </location>
</feature>
<feature type="signal peptide" evidence="6">
    <location>
        <begin position="1"/>
        <end position="24"/>
    </location>
</feature>
<dbReference type="SUPFAM" id="SSF46626">
    <property type="entry name" value="Cytochrome c"/>
    <property type="match status" value="1"/>
</dbReference>
<dbReference type="GO" id="GO:0046872">
    <property type="term" value="F:metal ion binding"/>
    <property type="evidence" value="ECO:0007669"/>
    <property type="project" value="UniProtKB-KW"/>
</dbReference>
<dbReference type="InterPro" id="IPR036909">
    <property type="entry name" value="Cyt_c-like_dom_sf"/>
</dbReference>
<accession>A0A1B4VGA4</accession>
<evidence type="ECO:0000256" key="6">
    <source>
        <dbReference type="SAM" id="SignalP"/>
    </source>
</evidence>
<dbReference type="Pfam" id="PF13442">
    <property type="entry name" value="Cytochrome_CBB3"/>
    <property type="match status" value="1"/>
</dbReference>
<feature type="region of interest" description="Disordered" evidence="5">
    <location>
        <begin position="75"/>
        <end position="95"/>
    </location>
</feature>
<reference evidence="8 9" key="1">
    <citation type="submission" date="2015-08" db="EMBL/GenBank/DDBJ databases">
        <title>Complete genome sequence of Sulfurifustis variabilis.</title>
        <authorList>
            <person name="Miura A."/>
            <person name="Kojima H."/>
            <person name="Fukui M."/>
        </authorList>
    </citation>
    <scope>NUCLEOTIDE SEQUENCE [LARGE SCALE GENOMIC DNA]</scope>
    <source>
        <strain evidence="9">skN76</strain>
    </source>
</reference>
<dbReference type="PROSITE" id="PS51007">
    <property type="entry name" value="CYTC"/>
    <property type="match status" value="1"/>
</dbReference>
<dbReference type="InterPro" id="IPR009056">
    <property type="entry name" value="Cyt_c-like_dom"/>
</dbReference>
<name>A0A1B4VGA4_9GAMM</name>
<dbReference type="Proteomes" id="UP000218899">
    <property type="component" value="Chromosome"/>
</dbReference>
<feature type="domain" description="Cytochrome c" evidence="7">
    <location>
        <begin position="26"/>
        <end position="113"/>
    </location>
</feature>
<keyword evidence="3 4" id="KW-0408">Iron</keyword>
<dbReference type="KEGG" id="sva:SVA_3279"/>
<evidence type="ECO:0000256" key="5">
    <source>
        <dbReference type="SAM" id="MobiDB-lite"/>
    </source>
</evidence>